<keyword evidence="5" id="KW-1133">Transmembrane helix</keyword>
<dbReference type="GO" id="GO:0016020">
    <property type="term" value="C:membrane"/>
    <property type="evidence" value="ECO:0007669"/>
    <property type="project" value="UniProtKB-SubCell"/>
</dbReference>
<accession>A4S5H7</accession>
<dbReference type="GeneID" id="5004610"/>
<dbReference type="Gramene" id="ABO98904">
    <property type="protein sequence ID" value="ABO98904"/>
    <property type="gene ID" value="OSTLU_4701"/>
</dbReference>
<dbReference type="PANTHER" id="PTHR31485:SF17">
    <property type="match status" value="1"/>
</dbReference>
<dbReference type="EMBL" id="CP000592">
    <property type="protein sequence ID" value="ABO98904.1"/>
    <property type="molecule type" value="Genomic_DNA"/>
</dbReference>
<gene>
    <name evidence="8" type="ORF">OSTLU_4701</name>
</gene>
<evidence type="ECO:0000313" key="8">
    <source>
        <dbReference type="EMBL" id="ABO98904.1"/>
    </source>
</evidence>
<dbReference type="AlphaFoldDB" id="A4S5H7"/>
<dbReference type="KEGG" id="olu:OSTLU_4701"/>
<protein>
    <recommendedName>
        <fullName evidence="7">Hydroxyproline O-arabinosyltransferase-like domain-containing protein</fullName>
    </recommendedName>
</protein>
<feature type="non-terminal residue" evidence="8">
    <location>
        <position position="268"/>
    </location>
</feature>
<dbReference type="Pfam" id="PF23452">
    <property type="entry name" value="HPAT"/>
    <property type="match status" value="1"/>
</dbReference>
<dbReference type="eggNOG" id="ENOG502SHVJ">
    <property type="taxonomic scope" value="Eukaryota"/>
</dbReference>
<name>A4S5H7_OSTLU</name>
<keyword evidence="6" id="KW-0472">Membrane</keyword>
<keyword evidence="3" id="KW-0808">Transferase</keyword>
<organism evidence="8 9">
    <name type="scientific">Ostreococcus lucimarinus (strain CCE9901)</name>
    <dbReference type="NCBI Taxonomy" id="436017"/>
    <lineage>
        <taxon>Eukaryota</taxon>
        <taxon>Viridiplantae</taxon>
        <taxon>Chlorophyta</taxon>
        <taxon>Mamiellophyceae</taxon>
        <taxon>Mamiellales</taxon>
        <taxon>Bathycoccaceae</taxon>
        <taxon>Ostreococcus</taxon>
    </lineage>
</organism>
<evidence type="ECO:0000256" key="2">
    <source>
        <dbReference type="ARBA" id="ARBA00022676"/>
    </source>
</evidence>
<sequence>ATGKTDLPKCLHVVMTSNGNVYMNWQSRVMYSSYLRHAAEDGSIMKAFTRILHKGREDELMHEIPTMRFNPVQAKCDGWCDYPVADRSKAVEQWLETADSERCSHVVMVETDHIIVKSPSPEILMPRGQAMGFKFGYMNPQQSRLKKMYPEYFADGKKMPPTGNAPSVVNTVDLRKIAPLWARFVNETESPESVRKELGWVRDMYAYDLAALATGIEHELSECPESLLMAQPPADFELGNAFILHYTWGSEIYDKNEEFIWKFDKRSY</sequence>
<evidence type="ECO:0000256" key="5">
    <source>
        <dbReference type="ARBA" id="ARBA00022989"/>
    </source>
</evidence>
<dbReference type="PANTHER" id="PTHR31485">
    <property type="entry name" value="PEPTIDYL SERINE ALPHA-GALACTOSYLTRANSFERASE"/>
    <property type="match status" value="1"/>
</dbReference>
<evidence type="ECO:0000256" key="3">
    <source>
        <dbReference type="ARBA" id="ARBA00022679"/>
    </source>
</evidence>
<dbReference type="STRING" id="436017.A4S5H7"/>
<evidence type="ECO:0000259" key="7">
    <source>
        <dbReference type="Pfam" id="PF23452"/>
    </source>
</evidence>
<evidence type="ECO:0000313" key="9">
    <source>
        <dbReference type="Proteomes" id="UP000001568"/>
    </source>
</evidence>
<dbReference type="OMA" id="HANLIMF"/>
<dbReference type="OrthoDB" id="2016014at2759"/>
<feature type="non-terminal residue" evidence="8">
    <location>
        <position position="1"/>
    </location>
</feature>
<dbReference type="GO" id="GO:0016757">
    <property type="term" value="F:glycosyltransferase activity"/>
    <property type="evidence" value="ECO:0007669"/>
    <property type="project" value="UniProtKB-KW"/>
</dbReference>
<dbReference type="InterPro" id="IPR056508">
    <property type="entry name" value="HPAT-like"/>
</dbReference>
<reference evidence="8 9" key="1">
    <citation type="journal article" date="2007" name="Proc. Natl. Acad. Sci. U.S.A.">
        <title>The tiny eukaryote Ostreococcus provides genomic insights into the paradox of plankton speciation.</title>
        <authorList>
            <person name="Palenik B."/>
            <person name="Grimwood J."/>
            <person name="Aerts A."/>
            <person name="Rouze P."/>
            <person name="Salamov A."/>
            <person name="Putnam N."/>
            <person name="Dupont C."/>
            <person name="Jorgensen R."/>
            <person name="Derelle E."/>
            <person name="Rombauts S."/>
            <person name="Zhou K."/>
            <person name="Otillar R."/>
            <person name="Merchant S.S."/>
            <person name="Podell S."/>
            <person name="Gaasterland T."/>
            <person name="Napoli C."/>
            <person name="Gendler K."/>
            <person name="Manuell A."/>
            <person name="Tai V."/>
            <person name="Vallon O."/>
            <person name="Piganeau G."/>
            <person name="Jancek S."/>
            <person name="Heijde M."/>
            <person name="Jabbari K."/>
            <person name="Bowler C."/>
            <person name="Lohr M."/>
            <person name="Robbens S."/>
            <person name="Werner G."/>
            <person name="Dubchak I."/>
            <person name="Pazour G.J."/>
            <person name="Ren Q."/>
            <person name="Paulsen I."/>
            <person name="Delwiche C."/>
            <person name="Schmutz J."/>
            <person name="Rokhsar D."/>
            <person name="Van de Peer Y."/>
            <person name="Moreau H."/>
            <person name="Grigoriev I.V."/>
        </authorList>
    </citation>
    <scope>NUCLEOTIDE SEQUENCE [LARGE SCALE GENOMIC DNA]</scope>
    <source>
        <strain evidence="8 9">CCE9901</strain>
    </source>
</reference>
<dbReference type="HOGENOM" id="CLU_065254_0_0_1"/>
<keyword evidence="4" id="KW-0812">Transmembrane</keyword>
<comment type="subcellular location">
    <subcellularLocation>
        <location evidence="1">Membrane</location>
        <topology evidence="1">Single-pass membrane protein</topology>
    </subcellularLocation>
</comment>
<dbReference type="InterPro" id="IPR044845">
    <property type="entry name" value="HPAT/SRGT1-like"/>
</dbReference>
<evidence type="ECO:0000256" key="1">
    <source>
        <dbReference type="ARBA" id="ARBA00004167"/>
    </source>
</evidence>
<keyword evidence="2" id="KW-0328">Glycosyltransferase</keyword>
<proteinExistence type="predicted"/>
<dbReference type="Proteomes" id="UP000001568">
    <property type="component" value="Chromosome 12"/>
</dbReference>
<dbReference type="RefSeq" id="XP_001420611.1">
    <property type="nucleotide sequence ID" value="XM_001420574.1"/>
</dbReference>
<evidence type="ECO:0000256" key="6">
    <source>
        <dbReference type="ARBA" id="ARBA00023136"/>
    </source>
</evidence>
<evidence type="ECO:0000256" key="4">
    <source>
        <dbReference type="ARBA" id="ARBA00022692"/>
    </source>
</evidence>
<feature type="domain" description="Hydroxyproline O-arabinosyltransferase-like" evidence="7">
    <location>
        <begin position="12"/>
        <end position="268"/>
    </location>
</feature>
<keyword evidence="9" id="KW-1185">Reference proteome</keyword>